<name>A0A369JV47_HYPMA</name>
<organism evidence="1 2">
    <name type="scientific">Hypsizygus marmoreus</name>
    <name type="common">White beech mushroom</name>
    <name type="synonym">Agaricus marmoreus</name>
    <dbReference type="NCBI Taxonomy" id="39966"/>
    <lineage>
        <taxon>Eukaryota</taxon>
        <taxon>Fungi</taxon>
        <taxon>Dikarya</taxon>
        <taxon>Basidiomycota</taxon>
        <taxon>Agaricomycotina</taxon>
        <taxon>Agaricomycetes</taxon>
        <taxon>Agaricomycetidae</taxon>
        <taxon>Agaricales</taxon>
        <taxon>Tricholomatineae</taxon>
        <taxon>Lyophyllaceae</taxon>
        <taxon>Hypsizygus</taxon>
    </lineage>
</organism>
<dbReference type="InParanoid" id="A0A369JV47"/>
<sequence>MPSRFLQRATSFPSALEPDTAFLLLVEVDGKSEVLRQPWYALVATVVSQHWISIISIVSSSALPSRSALVAHGCEQSTWPEDRSLVFFSVC</sequence>
<proteinExistence type="predicted"/>
<dbReference type="EMBL" id="LUEZ02000040">
    <property type="protein sequence ID" value="RDB26219.1"/>
    <property type="molecule type" value="Genomic_DNA"/>
</dbReference>
<reference evidence="1" key="1">
    <citation type="submission" date="2018-04" db="EMBL/GenBank/DDBJ databases">
        <title>Whole genome sequencing of Hypsizygus marmoreus.</title>
        <authorList>
            <person name="Choi I.-G."/>
            <person name="Min B."/>
            <person name="Kim J.-G."/>
            <person name="Kim S."/>
            <person name="Oh Y.-L."/>
            <person name="Kong W.-S."/>
            <person name="Park H."/>
            <person name="Jeong J."/>
            <person name="Song E.-S."/>
        </authorList>
    </citation>
    <scope>NUCLEOTIDE SEQUENCE [LARGE SCALE GENOMIC DNA]</scope>
    <source>
        <strain evidence="1">51987-8</strain>
    </source>
</reference>
<protein>
    <submittedName>
        <fullName evidence="1">Uncharacterized protein</fullName>
    </submittedName>
</protein>
<gene>
    <name evidence="1" type="ORF">Hypma_006460</name>
</gene>
<dbReference type="Proteomes" id="UP000076154">
    <property type="component" value="Unassembled WGS sequence"/>
</dbReference>
<accession>A0A369JV47</accession>
<dbReference type="AlphaFoldDB" id="A0A369JV47"/>
<keyword evidence="2" id="KW-1185">Reference proteome</keyword>
<evidence type="ECO:0000313" key="1">
    <source>
        <dbReference type="EMBL" id="RDB26219.1"/>
    </source>
</evidence>
<comment type="caution">
    <text evidence="1">The sequence shown here is derived from an EMBL/GenBank/DDBJ whole genome shotgun (WGS) entry which is preliminary data.</text>
</comment>
<evidence type="ECO:0000313" key="2">
    <source>
        <dbReference type="Proteomes" id="UP000076154"/>
    </source>
</evidence>